<keyword evidence="4" id="KW-1185">Reference proteome</keyword>
<dbReference type="RefSeq" id="WP_394827850.1">
    <property type="nucleotide sequence ID" value="NZ_CP089984.1"/>
</dbReference>
<organism evidence="3 4">
    <name type="scientific">Pendulispora albinea</name>
    <dbReference type="NCBI Taxonomy" id="2741071"/>
    <lineage>
        <taxon>Bacteria</taxon>
        <taxon>Pseudomonadati</taxon>
        <taxon>Myxococcota</taxon>
        <taxon>Myxococcia</taxon>
        <taxon>Myxococcales</taxon>
        <taxon>Sorangiineae</taxon>
        <taxon>Pendulisporaceae</taxon>
        <taxon>Pendulispora</taxon>
    </lineage>
</organism>
<feature type="compositionally biased region" description="Polar residues" evidence="1">
    <location>
        <begin position="66"/>
        <end position="82"/>
    </location>
</feature>
<feature type="chain" id="PRO_5046724457" evidence="2">
    <location>
        <begin position="28"/>
        <end position="209"/>
    </location>
</feature>
<keyword evidence="2" id="KW-0732">Signal</keyword>
<proteinExistence type="predicted"/>
<name>A0ABZ2M6S3_9BACT</name>
<reference evidence="3 4" key="1">
    <citation type="submission" date="2021-12" db="EMBL/GenBank/DDBJ databases">
        <title>Discovery of the Pendulisporaceae a myxobacterial family with distinct sporulation behavior and unique specialized metabolism.</title>
        <authorList>
            <person name="Garcia R."/>
            <person name="Popoff A."/>
            <person name="Bader C.D."/>
            <person name="Loehr J."/>
            <person name="Walesch S."/>
            <person name="Walt C."/>
            <person name="Boldt J."/>
            <person name="Bunk B."/>
            <person name="Haeckl F.J.F.P.J."/>
            <person name="Gunesch A.P."/>
            <person name="Birkelbach J."/>
            <person name="Nuebel U."/>
            <person name="Pietschmann T."/>
            <person name="Bach T."/>
            <person name="Mueller R."/>
        </authorList>
    </citation>
    <scope>NUCLEOTIDE SEQUENCE [LARGE SCALE GENOMIC DNA]</scope>
    <source>
        <strain evidence="3 4">MSr11954</strain>
    </source>
</reference>
<dbReference type="Proteomes" id="UP001370348">
    <property type="component" value="Chromosome"/>
</dbReference>
<accession>A0ABZ2M6S3</accession>
<protein>
    <submittedName>
        <fullName evidence="3">Uncharacterized protein</fullName>
    </submittedName>
</protein>
<dbReference type="EMBL" id="CP089984">
    <property type="protein sequence ID" value="WXB18208.1"/>
    <property type="molecule type" value="Genomic_DNA"/>
</dbReference>
<evidence type="ECO:0000313" key="3">
    <source>
        <dbReference type="EMBL" id="WXB18208.1"/>
    </source>
</evidence>
<evidence type="ECO:0000313" key="4">
    <source>
        <dbReference type="Proteomes" id="UP001370348"/>
    </source>
</evidence>
<feature type="region of interest" description="Disordered" evidence="1">
    <location>
        <begin position="46"/>
        <end position="92"/>
    </location>
</feature>
<gene>
    <name evidence="3" type="ORF">LZC94_13210</name>
</gene>
<evidence type="ECO:0000256" key="2">
    <source>
        <dbReference type="SAM" id="SignalP"/>
    </source>
</evidence>
<feature type="signal peptide" evidence="2">
    <location>
        <begin position="1"/>
        <end position="27"/>
    </location>
</feature>
<sequence length="209" mass="21119">MRTASVSTVFCLGLVLLLVGGCPPAFDDLCSGAACGVGGDVRGDTPAGDGGNDAGFDVGADVGTLTDASPTDAAQTDGSSAGDSGVNPGIRCDNGNGPPPGVSCSPRAQVCCITTPFLGPRTYRCAATTECPGSSTDVRVACDEDRDCSGAQRCCGTLDGDRFTRITCDALNRCPTGQFHLCQSDADCGPGSACTGLDTVHKIYRYCKP</sequence>
<evidence type="ECO:0000256" key="1">
    <source>
        <dbReference type="SAM" id="MobiDB-lite"/>
    </source>
</evidence>
<dbReference type="PROSITE" id="PS51257">
    <property type="entry name" value="PROKAR_LIPOPROTEIN"/>
    <property type="match status" value="1"/>
</dbReference>